<protein>
    <submittedName>
        <fullName evidence="2">LAFE_0D06876g1_1</fullName>
    </submittedName>
</protein>
<reference evidence="2 3" key="1">
    <citation type="submission" date="2016-03" db="EMBL/GenBank/DDBJ databases">
        <authorList>
            <person name="Devillers H."/>
        </authorList>
    </citation>
    <scope>NUCLEOTIDE SEQUENCE [LARGE SCALE GENOMIC DNA]</scope>
    <source>
        <strain evidence="2">CBS 6772</strain>
    </source>
</reference>
<accession>A0A1G4MBC3</accession>
<sequence>MPLLNTLRTHFLGPWAEIEALNLKIKLKLLMQLLAIARYLIIYNVWHIIIFHLHNFTNGKIFMWIIDTQIKIFLHIPIIGEFLARSLDKLLNYARTRLLPGMERIEQFLETIFQICLIEMTFRNENVKLIITGDKLHLVGPDKKPTTSLIVANHRSIMDYTLLNLLTQVYNHEPLSTRQYLLDSMSGIYTSFLPSLKFISWGKISNVPTLSLIGSVLLKDENTSIPPSRIKRFLEFHGNQVLVVFPEVNVITPEIRLIQRKITEDYHSPKFQNLLYPRFKTFVASMKCFAYLQNVKRTRKGHLYVKKVITKLDKIVNDSGKKSEDSNDREITKLKMFLGHDFCNDTVREVEDKLNEPTISFDQFIWDITILYFQPKLVRGEQEAHLCPSEPPQQNCHYRLEQITPSFMQLLTSRYRKVPIIIRVDIKKHSLGKIIALKDRKLEKWLEGLWCEKDKTITEIEQKIKLT</sequence>
<dbReference type="EMBL" id="LT598492">
    <property type="protein sequence ID" value="SCW01181.1"/>
    <property type="molecule type" value="Genomic_DNA"/>
</dbReference>
<dbReference type="OMA" id="WLENRWI"/>
<name>A0A1G4MBC3_LACFM</name>
<proteinExistence type="predicted"/>
<keyword evidence="3" id="KW-1185">Reference proteome</keyword>
<gene>
    <name evidence="2" type="ORF">LAFE_0D06876G</name>
</gene>
<keyword evidence="1" id="KW-0472">Membrane</keyword>
<dbReference type="PANTHER" id="PTHR10983:SF70">
    <property type="entry name" value="PROTEIN MUM3"/>
    <property type="match status" value="1"/>
</dbReference>
<organism evidence="2 3">
    <name type="scientific">Lachancea fermentati</name>
    <name type="common">Zygosaccharomyces fermentati</name>
    <dbReference type="NCBI Taxonomy" id="4955"/>
    <lineage>
        <taxon>Eukaryota</taxon>
        <taxon>Fungi</taxon>
        <taxon>Dikarya</taxon>
        <taxon>Ascomycota</taxon>
        <taxon>Saccharomycotina</taxon>
        <taxon>Saccharomycetes</taxon>
        <taxon>Saccharomycetales</taxon>
        <taxon>Saccharomycetaceae</taxon>
        <taxon>Lachancea</taxon>
    </lineage>
</organism>
<dbReference type="STRING" id="4955.A0A1G4MBC3"/>
<keyword evidence="1" id="KW-0812">Transmembrane</keyword>
<feature type="transmembrane region" description="Helical" evidence="1">
    <location>
        <begin position="29"/>
        <end position="49"/>
    </location>
</feature>
<evidence type="ECO:0000256" key="1">
    <source>
        <dbReference type="SAM" id="Phobius"/>
    </source>
</evidence>
<dbReference type="PANTHER" id="PTHR10983">
    <property type="entry name" value="1-ACYLGLYCEROL-3-PHOSPHATE ACYLTRANSFERASE-RELATED"/>
    <property type="match status" value="1"/>
</dbReference>
<dbReference type="AlphaFoldDB" id="A0A1G4MBC3"/>
<keyword evidence="1" id="KW-1133">Transmembrane helix</keyword>
<dbReference type="GO" id="GO:0016746">
    <property type="term" value="F:acyltransferase activity"/>
    <property type="evidence" value="ECO:0007669"/>
    <property type="project" value="TreeGrafter"/>
</dbReference>
<evidence type="ECO:0000313" key="2">
    <source>
        <dbReference type="EMBL" id="SCW01181.1"/>
    </source>
</evidence>
<dbReference type="OrthoDB" id="189226at2759"/>
<dbReference type="GO" id="GO:0036149">
    <property type="term" value="P:phosphatidylinositol acyl-chain remodeling"/>
    <property type="evidence" value="ECO:0007669"/>
    <property type="project" value="TreeGrafter"/>
</dbReference>
<dbReference type="GO" id="GO:0005783">
    <property type="term" value="C:endoplasmic reticulum"/>
    <property type="evidence" value="ECO:0007669"/>
    <property type="project" value="TreeGrafter"/>
</dbReference>
<evidence type="ECO:0000313" key="3">
    <source>
        <dbReference type="Proteomes" id="UP000190831"/>
    </source>
</evidence>
<dbReference type="Proteomes" id="UP000190831">
    <property type="component" value="Chromosome D"/>
</dbReference>